<dbReference type="AlphaFoldDB" id="A0A517NKB7"/>
<dbReference type="PANTHER" id="PTHR14136:SF17">
    <property type="entry name" value="BTB_POZ DOMAIN-CONTAINING PROTEIN KCTD9"/>
    <property type="match status" value="1"/>
</dbReference>
<dbReference type="PROSITE" id="PS50011">
    <property type="entry name" value="PROTEIN_KINASE_DOM"/>
    <property type="match status" value="1"/>
</dbReference>
<evidence type="ECO:0000259" key="1">
    <source>
        <dbReference type="PROSITE" id="PS50011"/>
    </source>
</evidence>
<protein>
    <submittedName>
        <fullName evidence="2">Serine/threonine-protein kinase D</fullName>
        <ecNumber evidence="2">2.7.11.1</ecNumber>
    </submittedName>
</protein>
<dbReference type="GO" id="GO:0005524">
    <property type="term" value="F:ATP binding"/>
    <property type="evidence" value="ECO:0007669"/>
    <property type="project" value="InterPro"/>
</dbReference>
<dbReference type="PANTHER" id="PTHR14136">
    <property type="entry name" value="BTB_POZ DOMAIN-CONTAINING PROTEIN KCTD9"/>
    <property type="match status" value="1"/>
</dbReference>
<dbReference type="InterPro" id="IPR011009">
    <property type="entry name" value="Kinase-like_dom_sf"/>
</dbReference>
<dbReference type="InterPro" id="IPR001646">
    <property type="entry name" value="5peptide_repeat"/>
</dbReference>
<keyword evidence="2" id="KW-0418">Kinase</keyword>
<sequence length="844" mass="92396">MVQPLGSGGDAKIRVLVLEALEGLSLFSRCHEKPLSNAEVFTLAKQLAGTLDAIHRAGVWHLDISPRNLFLRNTDDGSIDAVILDFGLSQQAGEYRQGAILYDGKNLEELLVGYGTQGFQSPEIKGRTRISPATDVYSLGCVLGYALTGKDDRDPEAFRKAIHTATKRSLRLRRIIFDCINGDSHKRSLRAATAEGWGRRSWVAIAACVIAISLAVTGLVNRDPARQEVATTGDGKAVMPDLEVPTEQSHAPIVNEDPSGTDQSQTEQALNAMSYTEALSVYEAVTARRDGSMLGQQIAFPILIRNGSTFSGADLSGTSLDKVDLRGADFSGAELRFCEFREADASGCNFSGADFAFANLRSLSATQSDFSGSVAPYSIAEEANFSDSSFRRSYFVGSRLSGADFSGSDLTGANFSFCDITNAKFDGAILTDCIFAGCGGGGATFAEAKVRRTNVAGAYLNDDQFTAEQRKALSARGEPLFHQPLYIKESIPSTRFDSGYIYEDIIGHPVPLAWNPSIELPGKRSGWPPTTERELLMFDTEYAVLPRMTIHRDMLISGRKTLVKERVSNLRQLLAEAADPTARLTYPGNFEDDETQQIANAMQSFRQVDAPQPAVFDFVRLLLTEDVEVPKYLVKASIDDRFKWELGGLGRAEVGESFLYEEKDASLSELASPTVNGSTRLFEGDALELGNDSRDRLEAWIQGQGSDAKQPTLIELAVHLRIYAMKDGDANVYPTSAQNDWPTADDDWEYYRPFAKRNGVSERFVPVHTHITRDGNEKTAFVYGCTLPKNFLDICKTVVPELESSSLLPANRLTVSVIGTFDSVVRYSDGMLVNLKIQKVTTVD</sequence>
<dbReference type="Pfam" id="PF00069">
    <property type="entry name" value="Pkinase"/>
    <property type="match status" value="1"/>
</dbReference>
<dbReference type="GO" id="GO:0004674">
    <property type="term" value="F:protein serine/threonine kinase activity"/>
    <property type="evidence" value="ECO:0007669"/>
    <property type="project" value="UniProtKB-EC"/>
</dbReference>
<feature type="domain" description="Protein kinase" evidence="1">
    <location>
        <begin position="1"/>
        <end position="203"/>
    </location>
</feature>
<accession>A0A517NKB7</accession>
<reference evidence="2 3" key="1">
    <citation type="submission" date="2019-02" db="EMBL/GenBank/DDBJ databases">
        <title>Deep-cultivation of Planctomycetes and their phenomic and genomic characterization uncovers novel biology.</title>
        <authorList>
            <person name="Wiegand S."/>
            <person name="Jogler M."/>
            <person name="Boedeker C."/>
            <person name="Pinto D."/>
            <person name="Vollmers J."/>
            <person name="Rivas-Marin E."/>
            <person name="Kohn T."/>
            <person name="Peeters S.H."/>
            <person name="Heuer A."/>
            <person name="Rast P."/>
            <person name="Oberbeckmann S."/>
            <person name="Bunk B."/>
            <person name="Jeske O."/>
            <person name="Meyerdierks A."/>
            <person name="Storesund J.E."/>
            <person name="Kallscheuer N."/>
            <person name="Luecker S."/>
            <person name="Lage O.M."/>
            <person name="Pohl T."/>
            <person name="Merkel B.J."/>
            <person name="Hornburger P."/>
            <person name="Mueller R.-W."/>
            <person name="Bruemmer F."/>
            <person name="Labrenz M."/>
            <person name="Spormann A.M."/>
            <person name="Op den Camp H."/>
            <person name="Overmann J."/>
            <person name="Amann R."/>
            <person name="Jetten M.S.M."/>
            <person name="Mascher T."/>
            <person name="Medema M.H."/>
            <person name="Devos D.P."/>
            <person name="Kaster A.-K."/>
            <person name="Ovreas L."/>
            <person name="Rohde M."/>
            <person name="Galperin M.Y."/>
            <person name="Jogler C."/>
        </authorList>
    </citation>
    <scope>NUCLEOTIDE SEQUENCE [LARGE SCALE GENOMIC DNA]</scope>
    <source>
        <strain evidence="2 3">K22_7</strain>
    </source>
</reference>
<dbReference type="InterPro" id="IPR000719">
    <property type="entry name" value="Prot_kinase_dom"/>
</dbReference>
<gene>
    <name evidence="2" type="primary">spkD</name>
    <name evidence="2" type="ORF">K227x_59100</name>
</gene>
<dbReference type="Proteomes" id="UP000318538">
    <property type="component" value="Chromosome"/>
</dbReference>
<organism evidence="2 3">
    <name type="scientific">Rubripirellula lacrimiformis</name>
    <dbReference type="NCBI Taxonomy" id="1930273"/>
    <lineage>
        <taxon>Bacteria</taxon>
        <taxon>Pseudomonadati</taxon>
        <taxon>Planctomycetota</taxon>
        <taxon>Planctomycetia</taxon>
        <taxon>Pirellulales</taxon>
        <taxon>Pirellulaceae</taxon>
        <taxon>Rubripirellula</taxon>
    </lineage>
</organism>
<dbReference type="Gene3D" id="1.10.510.10">
    <property type="entry name" value="Transferase(Phosphotransferase) domain 1"/>
    <property type="match status" value="1"/>
</dbReference>
<proteinExistence type="predicted"/>
<dbReference type="SMART" id="SM00220">
    <property type="entry name" value="S_TKc"/>
    <property type="match status" value="1"/>
</dbReference>
<dbReference type="OrthoDB" id="6111975at2"/>
<dbReference type="EMBL" id="CP036525">
    <property type="protein sequence ID" value="QDT07483.1"/>
    <property type="molecule type" value="Genomic_DNA"/>
</dbReference>
<dbReference type="RefSeq" id="WP_145175496.1">
    <property type="nucleotide sequence ID" value="NZ_CP036525.1"/>
</dbReference>
<evidence type="ECO:0000313" key="2">
    <source>
        <dbReference type="EMBL" id="QDT07483.1"/>
    </source>
</evidence>
<dbReference type="InterPro" id="IPR051082">
    <property type="entry name" value="Pentapeptide-BTB/POZ_domain"/>
</dbReference>
<name>A0A517NKB7_9BACT</name>
<dbReference type="PROSITE" id="PS00109">
    <property type="entry name" value="PROTEIN_KINASE_TYR"/>
    <property type="match status" value="1"/>
</dbReference>
<dbReference type="EC" id="2.7.11.1" evidence="2"/>
<evidence type="ECO:0000313" key="3">
    <source>
        <dbReference type="Proteomes" id="UP000318538"/>
    </source>
</evidence>
<dbReference type="SUPFAM" id="SSF56112">
    <property type="entry name" value="Protein kinase-like (PK-like)"/>
    <property type="match status" value="1"/>
</dbReference>
<dbReference type="InterPro" id="IPR008266">
    <property type="entry name" value="Tyr_kinase_AS"/>
</dbReference>
<dbReference type="KEGG" id="rlc:K227x_59100"/>
<dbReference type="SUPFAM" id="SSF141571">
    <property type="entry name" value="Pentapeptide repeat-like"/>
    <property type="match status" value="1"/>
</dbReference>
<dbReference type="Pfam" id="PF00805">
    <property type="entry name" value="Pentapeptide"/>
    <property type="match status" value="2"/>
</dbReference>
<keyword evidence="3" id="KW-1185">Reference proteome</keyword>
<dbReference type="Gene3D" id="2.160.20.80">
    <property type="entry name" value="E3 ubiquitin-protein ligase SopA"/>
    <property type="match status" value="1"/>
</dbReference>
<keyword evidence="2" id="KW-0808">Transferase</keyword>